<gene>
    <name evidence="1" type="ORF">HAP41_0000035400</name>
</gene>
<accession>A0A8T5VB31</accession>
<protein>
    <submittedName>
        <fullName evidence="1">Uncharacterized protein</fullName>
    </submittedName>
</protein>
<dbReference type="AlphaFoldDB" id="A0A8T5VB31"/>
<dbReference type="RefSeq" id="WP_166087001.1">
    <property type="nucleotide sequence ID" value="NZ_CP096251.1"/>
</dbReference>
<sequence length="183" mass="20374">MIYIKQLVAILLQVTDDVEPRSMFRGRTGATGMPLAAYFWKVGAVLLALLFVADYWLPRAPTVDQAAADRPAILIHSDRKWPERIVFDTQSPVIVAAAPVAEATEVATSSDVAEPPVTVPLSPAVANSFAMLPKQDTRPPETVDRKRQRKMLHVAARPRRNVQPQMLLAARQGQFGWFGFRTW</sequence>
<dbReference type="EMBL" id="CP096255">
    <property type="protein sequence ID" value="UPT85548.1"/>
    <property type="molecule type" value="Genomic_DNA"/>
</dbReference>
<proteinExistence type="predicted"/>
<dbReference type="Proteomes" id="UP000551709">
    <property type="component" value="Chromosome"/>
</dbReference>
<evidence type="ECO:0000313" key="1">
    <source>
        <dbReference type="EMBL" id="UPT85548.1"/>
    </source>
</evidence>
<reference evidence="1 2" key="1">
    <citation type="journal article" date="2017" name="Syst. Appl. Microbiol.">
        <title>Soybeans inoculated with root zone soils of Canadian native legumes harbour diverse and novel Bradyrhizobium spp. that possess agricultural potential.</title>
        <authorList>
            <person name="Bromfield E.S.P."/>
            <person name="Cloutier S."/>
            <person name="Tambong J.T."/>
            <person name="Tran Thi T.V."/>
        </authorList>
    </citation>
    <scope>NUCLEOTIDE SEQUENCE [LARGE SCALE GENOMIC DNA]</scope>
    <source>
        <strain evidence="1 2">1S5</strain>
    </source>
</reference>
<name>A0A8T5VB31_9BRAD</name>
<organism evidence="1 2">
    <name type="scientific">Bradyrhizobium barranii subsp. apii</name>
    <dbReference type="NCBI Taxonomy" id="2819348"/>
    <lineage>
        <taxon>Bacteria</taxon>
        <taxon>Pseudomonadati</taxon>
        <taxon>Pseudomonadota</taxon>
        <taxon>Alphaproteobacteria</taxon>
        <taxon>Hyphomicrobiales</taxon>
        <taxon>Nitrobacteraceae</taxon>
        <taxon>Bradyrhizobium</taxon>
        <taxon>Bradyrhizobium barranii</taxon>
    </lineage>
</organism>
<evidence type="ECO:0000313" key="2">
    <source>
        <dbReference type="Proteomes" id="UP000551709"/>
    </source>
</evidence>